<keyword evidence="3" id="KW-1185">Reference proteome</keyword>
<dbReference type="Proteomes" id="UP000549394">
    <property type="component" value="Unassembled WGS sequence"/>
</dbReference>
<dbReference type="AlphaFoldDB" id="A0A7I8WDP1"/>
<evidence type="ECO:0000313" key="3">
    <source>
        <dbReference type="Proteomes" id="UP000549394"/>
    </source>
</evidence>
<sequence>MNKCETLFVIIIIVLFGLSAKEVLTNLDFEDDIDDDNNNDLCTESYRNCALKLTDKSHIFNIEKSCKILREMNVCMATVKPIICQVKGLAMDLMTDTTNLICAPGSVFSSFYSINHLLLFEGCRKHLSKLDGLDTRYCSIHDKQREQIKKCGLHQLIINPNVNIFCLKGQTANKKIRSLV</sequence>
<dbReference type="EMBL" id="CAJFCJ010000040">
    <property type="protein sequence ID" value="CAD5126304.1"/>
    <property type="molecule type" value="Genomic_DNA"/>
</dbReference>
<organism evidence="2 3">
    <name type="scientific">Dimorphilus gyrociliatus</name>
    <dbReference type="NCBI Taxonomy" id="2664684"/>
    <lineage>
        <taxon>Eukaryota</taxon>
        <taxon>Metazoa</taxon>
        <taxon>Spiralia</taxon>
        <taxon>Lophotrochozoa</taxon>
        <taxon>Annelida</taxon>
        <taxon>Polychaeta</taxon>
        <taxon>Polychaeta incertae sedis</taxon>
        <taxon>Dinophilidae</taxon>
        <taxon>Dimorphilus</taxon>
    </lineage>
</organism>
<feature type="chain" id="PRO_5029908834" evidence="1">
    <location>
        <begin position="21"/>
        <end position="180"/>
    </location>
</feature>
<keyword evidence="1" id="KW-0732">Signal</keyword>
<evidence type="ECO:0000256" key="1">
    <source>
        <dbReference type="SAM" id="SignalP"/>
    </source>
</evidence>
<accession>A0A7I8WDP1</accession>
<name>A0A7I8WDP1_9ANNE</name>
<gene>
    <name evidence="2" type="ORF">DGYR_LOCUS13552</name>
</gene>
<protein>
    <submittedName>
        <fullName evidence="2">DgyrCDS14458</fullName>
    </submittedName>
</protein>
<evidence type="ECO:0000313" key="2">
    <source>
        <dbReference type="EMBL" id="CAD5126304.1"/>
    </source>
</evidence>
<reference evidence="2 3" key="1">
    <citation type="submission" date="2020-08" db="EMBL/GenBank/DDBJ databases">
        <authorList>
            <person name="Hejnol A."/>
        </authorList>
    </citation>
    <scope>NUCLEOTIDE SEQUENCE [LARGE SCALE GENOMIC DNA]</scope>
</reference>
<feature type="signal peptide" evidence="1">
    <location>
        <begin position="1"/>
        <end position="20"/>
    </location>
</feature>
<comment type="caution">
    <text evidence="2">The sequence shown here is derived from an EMBL/GenBank/DDBJ whole genome shotgun (WGS) entry which is preliminary data.</text>
</comment>
<proteinExistence type="predicted"/>